<dbReference type="AlphaFoldDB" id="A0A9R1XBV4"/>
<name>A0A9R1XBV4_LACSA</name>
<proteinExistence type="predicted"/>
<protein>
    <submittedName>
        <fullName evidence="1">Uncharacterized protein</fullName>
    </submittedName>
</protein>
<comment type="caution">
    <text evidence="1">The sequence shown here is derived from an EMBL/GenBank/DDBJ whole genome shotgun (WGS) entry which is preliminary data.</text>
</comment>
<sequence>MHTIYLCKCLTESTVAMARNFYLMLGNFGSTMTLFKTDVGGNRTVNGLSSCTNGLLWLTRLVYDSTLTWSTRIGACNKFVLKPTLRHSRNSMDG</sequence>
<accession>A0A9R1XBV4</accession>
<keyword evidence="2" id="KW-1185">Reference proteome</keyword>
<dbReference type="EMBL" id="NBSK02000005">
    <property type="protein sequence ID" value="KAJ0208540.1"/>
    <property type="molecule type" value="Genomic_DNA"/>
</dbReference>
<evidence type="ECO:0000313" key="2">
    <source>
        <dbReference type="Proteomes" id="UP000235145"/>
    </source>
</evidence>
<dbReference type="Proteomes" id="UP000235145">
    <property type="component" value="Unassembled WGS sequence"/>
</dbReference>
<reference evidence="1 2" key="1">
    <citation type="journal article" date="2017" name="Nat. Commun.">
        <title>Genome assembly with in vitro proximity ligation data and whole-genome triplication in lettuce.</title>
        <authorList>
            <person name="Reyes-Chin-Wo S."/>
            <person name="Wang Z."/>
            <person name="Yang X."/>
            <person name="Kozik A."/>
            <person name="Arikit S."/>
            <person name="Song C."/>
            <person name="Xia L."/>
            <person name="Froenicke L."/>
            <person name="Lavelle D.O."/>
            <person name="Truco M.J."/>
            <person name="Xia R."/>
            <person name="Zhu S."/>
            <person name="Xu C."/>
            <person name="Xu H."/>
            <person name="Xu X."/>
            <person name="Cox K."/>
            <person name="Korf I."/>
            <person name="Meyers B.C."/>
            <person name="Michelmore R.W."/>
        </authorList>
    </citation>
    <scope>NUCLEOTIDE SEQUENCE [LARGE SCALE GENOMIC DNA]</scope>
    <source>
        <strain evidence="2">cv. Salinas</strain>
        <tissue evidence="1">Seedlings</tissue>
    </source>
</reference>
<organism evidence="1 2">
    <name type="scientific">Lactuca sativa</name>
    <name type="common">Garden lettuce</name>
    <dbReference type="NCBI Taxonomy" id="4236"/>
    <lineage>
        <taxon>Eukaryota</taxon>
        <taxon>Viridiplantae</taxon>
        <taxon>Streptophyta</taxon>
        <taxon>Embryophyta</taxon>
        <taxon>Tracheophyta</taxon>
        <taxon>Spermatophyta</taxon>
        <taxon>Magnoliopsida</taxon>
        <taxon>eudicotyledons</taxon>
        <taxon>Gunneridae</taxon>
        <taxon>Pentapetalae</taxon>
        <taxon>asterids</taxon>
        <taxon>campanulids</taxon>
        <taxon>Asterales</taxon>
        <taxon>Asteraceae</taxon>
        <taxon>Cichorioideae</taxon>
        <taxon>Cichorieae</taxon>
        <taxon>Lactucinae</taxon>
        <taxon>Lactuca</taxon>
    </lineage>
</organism>
<evidence type="ECO:0000313" key="1">
    <source>
        <dbReference type="EMBL" id="KAJ0208540.1"/>
    </source>
</evidence>
<gene>
    <name evidence="1" type="ORF">LSAT_V11C500246030</name>
</gene>